<keyword evidence="9" id="KW-1185">Reference proteome</keyword>
<dbReference type="PRINTS" id="PR01657">
    <property type="entry name" value="MCMFAMILY"/>
</dbReference>
<dbReference type="InterPro" id="IPR012340">
    <property type="entry name" value="NA-bd_OB-fold"/>
</dbReference>
<dbReference type="OrthoDB" id="271325at2759"/>
<feature type="domain" description="MCM C-terminal AAA(+) ATPase" evidence="7">
    <location>
        <begin position="243"/>
        <end position="446"/>
    </location>
</feature>
<name>D8LZL0_BLAHO</name>
<evidence type="ECO:0000256" key="4">
    <source>
        <dbReference type="ARBA" id="ARBA00023125"/>
    </source>
</evidence>
<protein>
    <recommendedName>
        <fullName evidence="1">DNA helicase</fullName>
        <ecNumber evidence="1">3.6.4.12</ecNumber>
    </recommendedName>
</protein>
<gene>
    <name evidence="8" type="ORF">GSBLH_T00001434001</name>
</gene>
<dbReference type="InterPro" id="IPR003593">
    <property type="entry name" value="AAA+_ATPase"/>
</dbReference>
<dbReference type="InterPro" id="IPR027417">
    <property type="entry name" value="P-loop_NTPase"/>
</dbReference>
<dbReference type="SUPFAM" id="SSF50249">
    <property type="entry name" value="Nucleic acid-binding proteins"/>
    <property type="match status" value="1"/>
</dbReference>
<keyword evidence="4 5" id="KW-0238">DNA-binding</keyword>
<dbReference type="GO" id="GO:0005634">
    <property type="term" value="C:nucleus"/>
    <property type="evidence" value="ECO:0007669"/>
    <property type="project" value="UniProtKB-SubCell"/>
</dbReference>
<dbReference type="SUPFAM" id="SSF52540">
    <property type="entry name" value="P-loop containing nucleoside triphosphate hydrolases"/>
    <property type="match status" value="1"/>
</dbReference>
<dbReference type="Gene3D" id="2.40.50.140">
    <property type="entry name" value="Nucleic acid-binding proteins"/>
    <property type="match status" value="1"/>
</dbReference>
<dbReference type="GO" id="GO:0003697">
    <property type="term" value="F:single-stranded DNA binding"/>
    <property type="evidence" value="ECO:0007669"/>
    <property type="project" value="TreeGrafter"/>
</dbReference>
<dbReference type="InterPro" id="IPR041562">
    <property type="entry name" value="MCM_lid"/>
</dbReference>
<dbReference type="SMART" id="SM00382">
    <property type="entry name" value="AAA"/>
    <property type="match status" value="1"/>
</dbReference>
<keyword evidence="2 5" id="KW-0547">Nucleotide-binding</keyword>
<evidence type="ECO:0000256" key="3">
    <source>
        <dbReference type="ARBA" id="ARBA00022840"/>
    </source>
</evidence>
<dbReference type="Gene3D" id="3.40.50.300">
    <property type="entry name" value="P-loop containing nucleotide triphosphate hydrolases"/>
    <property type="match status" value="1"/>
</dbReference>
<dbReference type="RefSeq" id="XP_012895297.1">
    <property type="nucleotide sequence ID" value="XM_013039843.1"/>
</dbReference>
<dbReference type="EMBL" id="FN668641">
    <property type="protein sequence ID" value="CBK21249.2"/>
    <property type="molecule type" value="Genomic_DNA"/>
</dbReference>
<comment type="similarity">
    <text evidence="5">Belongs to the MCM family.</text>
</comment>
<feature type="region of interest" description="Disordered" evidence="6">
    <location>
        <begin position="764"/>
        <end position="862"/>
    </location>
</feature>
<dbReference type="SMART" id="SM00350">
    <property type="entry name" value="MCM"/>
    <property type="match status" value="1"/>
</dbReference>
<dbReference type="Gene3D" id="2.20.28.10">
    <property type="match status" value="1"/>
</dbReference>
<dbReference type="GO" id="GO:0016787">
    <property type="term" value="F:hydrolase activity"/>
    <property type="evidence" value="ECO:0007669"/>
    <property type="project" value="UniProtKB-KW"/>
</dbReference>
<sequence>MDISLREAQETIFNIIQGEEQRSLLSIKELCHCRFYDLPPVPEFHKPSVGMIRSDDLGRLVQFSGTVIRTGMIKMLEAEKEYECQNPRCRCRFKVKADIEQGGIMEVPTRCPSNQNAGKCKSVQFKPIEGSVVCCDYEEILVQERIQMLEVGTMPRSITIILLNDLVDCCKAGDDIVITGIVRQRWKPLTRDQKCEVFMIVVGLSVRLVGDKDNDRFLTDEMIQKFQKYWEYYYTIQKRPFLGRNILVSSFCPSLYGLYLVKLSMLLILIGGVSDRSSEKNPVRGQSHILIVGDSSTGKSQLLLFANRVAIRSVMTTGLGTTSAGLTCSAVKDSGEWMLEGGALVLGDRGVCCIDDFNSIREHDRATIHEAMEQQRLSVAKAGIVTTLNTRTVVIATCNPRGKYDVSQDLSVNTSIASPLLSRFDLILLLLDNSNKSWDNSAVNYILNMNVNAQSSLTSSYSARYQSALWSVEELKGYVLFVQRQFQPRLSSSAQKILTHYYQYVRGHNNSVAQATVRLLESLIRLAQAHARLMMRSRVETMDAVVVVLLMEASVLGTGLLGRSEAWLRGRHQQPAVRGLPDGLRGGVRESGELCAVEAGVGVGIGRRSERQRRDSAHRFRCDGSLRVGSARRGGEGRGSGEGGRGRCSLLAERIARKAQRGQCRVAFPDPHKGSKGTKGTKGIFEFDGTKGIFEFDGTKGIFEFDGTKGTFEFDGTLPAFVELPKTKRFVAGVSPQTHSPFLPPPGFPGFPGFPEALSPGGVLRARRNPFHPRGERPGRRAERRRFAAAAGNRRAKGGGGEGGAEQRGGSDLCLHGERGERGKRGRRGGGRRESGGKQSARRAVPTVAGGVGALERAQSAQ</sequence>
<dbReference type="GO" id="GO:0006260">
    <property type="term" value="P:DNA replication"/>
    <property type="evidence" value="ECO:0007669"/>
    <property type="project" value="InterPro"/>
</dbReference>
<dbReference type="GO" id="GO:0005524">
    <property type="term" value="F:ATP binding"/>
    <property type="evidence" value="ECO:0007669"/>
    <property type="project" value="UniProtKB-KW"/>
</dbReference>
<dbReference type="InParanoid" id="D8LZL0"/>
<dbReference type="InterPro" id="IPR018525">
    <property type="entry name" value="MCM_CS"/>
</dbReference>
<evidence type="ECO:0000256" key="1">
    <source>
        <dbReference type="ARBA" id="ARBA00012551"/>
    </source>
</evidence>
<dbReference type="GO" id="GO:0000724">
    <property type="term" value="P:double-strand break repair via homologous recombination"/>
    <property type="evidence" value="ECO:0007669"/>
    <property type="project" value="TreeGrafter"/>
</dbReference>
<reference evidence="8" key="1">
    <citation type="submission" date="2010-02" db="EMBL/GenBank/DDBJ databases">
        <title>Sequencing and annotation of the Blastocystis hominis genome.</title>
        <authorList>
            <person name="Wincker P."/>
        </authorList>
    </citation>
    <scope>NUCLEOTIDE SEQUENCE</scope>
    <source>
        <strain evidence="8">Singapore isolate B</strain>
    </source>
</reference>
<evidence type="ECO:0000313" key="9">
    <source>
        <dbReference type="Proteomes" id="UP000008312"/>
    </source>
</evidence>
<evidence type="ECO:0000256" key="6">
    <source>
        <dbReference type="SAM" id="MobiDB-lite"/>
    </source>
</evidence>
<evidence type="ECO:0000259" key="7">
    <source>
        <dbReference type="PROSITE" id="PS50051"/>
    </source>
</evidence>
<accession>D8LZL0</accession>
<dbReference type="PROSITE" id="PS00847">
    <property type="entry name" value="MCM_1"/>
    <property type="match status" value="1"/>
</dbReference>
<proteinExistence type="inferred from homology"/>
<dbReference type="EC" id="3.6.4.12" evidence="1"/>
<dbReference type="OMA" id="KGIFEFD"/>
<evidence type="ECO:0000256" key="2">
    <source>
        <dbReference type="ARBA" id="ARBA00022741"/>
    </source>
</evidence>
<dbReference type="GO" id="GO:0017116">
    <property type="term" value="F:single-stranded DNA helicase activity"/>
    <property type="evidence" value="ECO:0007669"/>
    <property type="project" value="TreeGrafter"/>
</dbReference>
<dbReference type="GO" id="GO:0042555">
    <property type="term" value="C:MCM complex"/>
    <property type="evidence" value="ECO:0007669"/>
    <property type="project" value="TreeGrafter"/>
</dbReference>
<dbReference type="Pfam" id="PF17855">
    <property type="entry name" value="MCM_lid"/>
    <property type="match status" value="1"/>
</dbReference>
<feature type="compositionally biased region" description="Gly residues" evidence="6">
    <location>
        <begin position="798"/>
        <end position="807"/>
    </location>
</feature>
<dbReference type="InterPro" id="IPR001208">
    <property type="entry name" value="MCM_dom"/>
</dbReference>
<dbReference type="PROSITE" id="PS50051">
    <property type="entry name" value="MCM_2"/>
    <property type="match status" value="1"/>
</dbReference>
<dbReference type="PANTHER" id="PTHR11630:SF48">
    <property type="entry name" value="DNA HELICASE MCM9"/>
    <property type="match status" value="1"/>
</dbReference>
<evidence type="ECO:0000313" key="8">
    <source>
        <dbReference type="EMBL" id="CBK21249.2"/>
    </source>
</evidence>
<dbReference type="Pfam" id="PF17207">
    <property type="entry name" value="MCM_OB"/>
    <property type="match status" value="1"/>
</dbReference>
<dbReference type="AlphaFoldDB" id="D8LZL0"/>
<dbReference type="InterPro" id="IPR031327">
    <property type="entry name" value="MCM"/>
</dbReference>
<dbReference type="Pfam" id="PF00493">
    <property type="entry name" value="MCM"/>
    <property type="match status" value="1"/>
</dbReference>
<dbReference type="Proteomes" id="UP000008312">
    <property type="component" value="Unassembled WGS sequence"/>
</dbReference>
<dbReference type="GeneID" id="24918690"/>
<evidence type="ECO:0000256" key="5">
    <source>
        <dbReference type="RuleBase" id="RU004070"/>
    </source>
</evidence>
<organism evidence="8">
    <name type="scientific">Blastocystis hominis</name>
    <dbReference type="NCBI Taxonomy" id="12968"/>
    <lineage>
        <taxon>Eukaryota</taxon>
        <taxon>Sar</taxon>
        <taxon>Stramenopiles</taxon>
        <taxon>Bigyra</taxon>
        <taxon>Opalozoa</taxon>
        <taxon>Opalinata</taxon>
        <taxon>Blastocystidae</taxon>
        <taxon>Blastocystis</taxon>
    </lineage>
</organism>
<dbReference type="PANTHER" id="PTHR11630">
    <property type="entry name" value="DNA REPLICATION LICENSING FACTOR MCM FAMILY MEMBER"/>
    <property type="match status" value="1"/>
</dbReference>
<keyword evidence="3 5" id="KW-0067">ATP-binding</keyword>
<dbReference type="InterPro" id="IPR033762">
    <property type="entry name" value="MCM_OB"/>
</dbReference>